<reference evidence="3 4" key="1">
    <citation type="journal article" date="1994" name="Int. J. Syst. Bacteriol.">
        <title>Phylogenetic positions of novel aerobic, bacteriochlorophyll a-containing bacteria and description of Roseococcus thiosulfatophilus gen. nov., sp. nov., Erythromicrobium ramosum gen. nov., sp. nov., and Erythrobacter litoralis sp. nov.</title>
        <authorList>
            <person name="Yurkov V."/>
            <person name="Stackebrandt E."/>
            <person name="Holmes A."/>
            <person name="Fuerst J.A."/>
            <person name="Hugenholtz P."/>
            <person name="Golecki J."/>
            <person name="Gad'on N."/>
            <person name="Gorlenko V.M."/>
            <person name="Kompantseva E.I."/>
            <person name="Drews G."/>
        </authorList>
    </citation>
    <scope>NUCLEOTIDE SEQUENCE [LARGE SCALE GENOMIC DNA]</scope>
    <source>
        <strain evidence="3 4">KR-99</strain>
    </source>
</reference>
<organism evidence="3 4">
    <name type="scientific">Sphingomonas ursincola</name>
    <dbReference type="NCBI Taxonomy" id="56361"/>
    <lineage>
        <taxon>Bacteria</taxon>
        <taxon>Pseudomonadati</taxon>
        <taxon>Pseudomonadota</taxon>
        <taxon>Alphaproteobacteria</taxon>
        <taxon>Sphingomonadales</taxon>
        <taxon>Sphingomonadaceae</taxon>
        <taxon>Sphingomonas</taxon>
    </lineage>
</organism>
<keyword evidence="1" id="KW-0812">Transmembrane</keyword>
<evidence type="ECO:0000259" key="2">
    <source>
        <dbReference type="Pfam" id="PF13471"/>
    </source>
</evidence>
<dbReference type="RefSeq" id="WP_137775619.1">
    <property type="nucleotide sequence ID" value="NZ_BAAAGB010000001.1"/>
</dbReference>
<protein>
    <submittedName>
        <fullName evidence="3">Lasso peptide biosynthesis B2 protein</fullName>
    </submittedName>
</protein>
<keyword evidence="1" id="KW-0472">Membrane</keyword>
<dbReference type="NCBIfam" id="NF033537">
    <property type="entry name" value="lasso_biosyn_B2"/>
    <property type="match status" value="1"/>
</dbReference>
<dbReference type="InterPro" id="IPR032708">
    <property type="entry name" value="McjB_C"/>
</dbReference>
<name>A0A7V8RCM1_9SPHN</name>
<feature type="domain" description="Microcin J25-processing protein McjB C-terminal" evidence="2">
    <location>
        <begin position="113"/>
        <end position="222"/>
    </location>
</feature>
<evidence type="ECO:0000313" key="3">
    <source>
        <dbReference type="EMBL" id="MBA1373964.1"/>
    </source>
</evidence>
<dbReference type="Proteomes" id="UP000589292">
    <property type="component" value="Unassembled WGS sequence"/>
</dbReference>
<sequence>MAASPPRFSIMPIRPSDHVRIADVAGDLVLLDLRQDDYLALSSCHAGPVFAALEGKDHDPADPILQELLENRLVQMAAEPWEQADSIHVLPLPEPARSNSLYKGWMLLAFALAVLLTLASYYRSTKALASQAFSCGNRSEFSPERMAGIVRWFESLRIFIPRTGRCLVQSLLLLHFLRLLRIPSELVFGVRTHPFEAHCWVEWNSRVLNDSVDHVCWYTVIARF</sequence>
<proteinExistence type="predicted"/>
<keyword evidence="4" id="KW-1185">Reference proteome</keyword>
<comment type="caution">
    <text evidence="3">The sequence shown here is derived from an EMBL/GenBank/DDBJ whole genome shotgun (WGS) entry which is preliminary data.</text>
</comment>
<keyword evidence="1" id="KW-1133">Transmembrane helix</keyword>
<dbReference type="AlphaFoldDB" id="A0A7V8RCM1"/>
<dbReference type="InterPro" id="IPR053521">
    <property type="entry name" value="McjB-like"/>
</dbReference>
<gene>
    <name evidence="3" type="ORF">FG486_06400</name>
</gene>
<dbReference type="SUPFAM" id="SSF54001">
    <property type="entry name" value="Cysteine proteinases"/>
    <property type="match status" value="1"/>
</dbReference>
<evidence type="ECO:0000313" key="4">
    <source>
        <dbReference type="Proteomes" id="UP000589292"/>
    </source>
</evidence>
<dbReference type="InterPro" id="IPR038765">
    <property type="entry name" value="Papain-like_cys_pep_sf"/>
</dbReference>
<feature type="transmembrane region" description="Helical" evidence="1">
    <location>
        <begin position="105"/>
        <end position="122"/>
    </location>
</feature>
<dbReference type="EMBL" id="VDES01000002">
    <property type="protein sequence ID" value="MBA1373964.1"/>
    <property type="molecule type" value="Genomic_DNA"/>
</dbReference>
<evidence type="ECO:0000256" key="1">
    <source>
        <dbReference type="SAM" id="Phobius"/>
    </source>
</evidence>
<accession>A0A7V8RCM1</accession>
<dbReference type="Pfam" id="PF13471">
    <property type="entry name" value="Transglut_core3"/>
    <property type="match status" value="1"/>
</dbReference>